<protein>
    <submittedName>
        <fullName evidence="1">Uncharacterized protein</fullName>
    </submittedName>
</protein>
<evidence type="ECO:0000313" key="2">
    <source>
        <dbReference type="Proteomes" id="UP000283260"/>
    </source>
</evidence>
<sequence>MAEPCSRENFTAVSRSLSSVRTCHFTGSKRLSAICGARICSGFESAKPPASASAITRASTPERSAKATTSAITKALHATII</sequence>
<proteinExistence type="predicted"/>
<name>A0A423IZ16_9PSED</name>
<gene>
    <name evidence="1" type="ORF">BK661_19525</name>
</gene>
<dbReference type="EMBL" id="MOBL01000021">
    <property type="protein sequence ID" value="RON30664.1"/>
    <property type="molecule type" value="Genomic_DNA"/>
</dbReference>
<dbReference type="AlphaFoldDB" id="A0A423IZ16"/>
<evidence type="ECO:0000313" key="1">
    <source>
        <dbReference type="EMBL" id="RON30664.1"/>
    </source>
</evidence>
<reference evidence="1 2" key="1">
    <citation type="submission" date="2016-10" db="EMBL/GenBank/DDBJ databases">
        <title>Comparative genome analysis of multiple Pseudomonas spp. focuses on biocontrol and plant growth promoting traits.</title>
        <authorList>
            <person name="Tao X.-Y."/>
            <person name="Taylor C.G."/>
        </authorList>
    </citation>
    <scope>NUCLEOTIDE SEQUENCE [LARGE SCALE GENOMIC DNA]</scope>
    <source>
        <strain evidence="1 2">94G2</strain>
    </source>
</reference>
<accession>A0A423IZ16</accession>
<comment type="caution">
    <text evidence="1">The sequence shown here is derived from an EMBL/GenBank/DDBJ whole genome shotgun (WGS) entry which is preliminary data.</text>
</comment>
<organism evidence="1 2">
    <name type="scientific">Pseudomonas frederiksbergensis</name>
    <dbReference type="NCBI Taxonomy" id="104087"/>
    <lineage>
        <taxon>Bacteria</taxon>
        <taxon>Pseudomonadati</taxon>
        <taxon>Pseudomonadota</taxon>
        <taxon>Gammaproteobacteria</taxon>
        <taxon>Pseudomonadales</taxon>
        <taxon>Pseudomonadaceae</taxon>
        <taxon>Pseudomonas</taxon>
    </lineage>
</organism>
<dbReference type="Proteomes" id="UP000283260">
    <property type="component" value="Unassembled WGS sequence"/>
</dbReference>